<sequence>MPATEFFRTARRILPARKTIAAFLGGIAVALGVGAIAAGHGLADGMHGHASSTQHSPDEMNRHIEHMLKHFYAEIDATDAQRARIEPLVKQAATELMPLHDRFHASHADALNLLAEAPDRAALERFRAGQMQAMDQASRRLTQLIADVSDVLTPTQRKQLAEHIAEHHHLGRG</sequence>
<evidence type="ECO:0000256" key="1">
    <source>
        <dbReference type="SAM" id="Phobius"/>
    </source>
</evidence>
<dbReference type="EMBL" id="CP071060">
    <property type="protein sequence ID" value="QSI77044.1"/>
    <property type="molecule type" value="Genomic_DNA"/>
</dbReference>
<dbReference type="Proteomes" id="UP000663570">
    <property type="component" value="Chromosome"/>
</dbReference>
<organism evidence="2 3">
    <name type="scientific">Niveibacterium microcysteis</name>
    <dbReference type="NCBI Taxonomy" id="2811415"/>
    <lineage>
        <taxon>Bacteria</taxon>
        <taxon>Pseudomonadati</taxon>
        <taxon>Pseudomonadota</taxon>
        <taxon>Betaproteobacteria</taxon>
        <taxon>Rhodocyclales</taxon>
        <taxon>Rhodocyclaceae</taxon>
        <taxon>Niveibacterium</taxon>
    </lineage>
</organism>
<dbReference type="Pfam" id="PF07813">
    <property type="entry name" value="LTXXQ"/>
    <property type="match status" value="1"/>
</dbReference>
<gene>
    <name evidence="2" type="ORF">JY500_21790</name>
</gene>
<keyword evidence="1" id="KW-0812">Transmembrane</keyword>
<reference evidence="2 3" key="1">
    <citation type="submission" date="2021-02" db="EMBL/GenBank/DDBJ databases">
        <title>Niveibacterium changnyeongensis HC41.</title>
        <authorList>
            <person name="Kang M."/>
        </authorList>
    </citation>
    <scope>NUCLEOTIDE SEQUENCE [LARGE SCALE GENOMIC DNA]</scope>
    <source>
        <strain evidence="2 3">HC41</strain>
    </source>
</reference>
<protein>
    <submittedName>
        <fullName evidence="2">Periplasmic heavy metal sensor</fullName>
    </submittedName>
</protein>
<keyword evidence="1" id="KW-0472">Membrane</keyword>
<proteinExistence type="predicted"/>
<evidence type="ECO:0000313" key="2">
    <source>
        <dbReference type="EMBL" id="QSI77044.1"/>
    </source>
</evidence>
<dbReference type="Gene3D" id="1.20.120.1490">
    <property type="match status" value="1"/>
</dbReference>
<dbReference type="InterPro" id="IPR012899">
    <property type="entry name" value="LTXXQ"/>
</dbReference>
<dbReference type="RefSeq" id="WP_206254605.1">
    <property type="nucleotide sequence ID" value="NZ_CP071060.1"/>
</dbReference>
<accession>A0ABX7M8Q0</accession>
<keyword evidence="3" id="KW-1185">Reference proteome</keyword>
<feature type="transmembrane region" description="Helical" evidence="1">
    <location>
        <begin position="20"/>
        <end position="43"/>
    </location>
</feature>
<evidence type="ECO:0000313" key="3">
    <source>
        <dbReference type="Proteomes" id="UP000663570"/>
    </source>
</evidence>
<name>A0ABX7M8Q0_9RHOO</name>
<keyword evidence="1" id="KW-1133">Transmembrane helix</keyword>